<evidence type="ECO:0000256" key="4">
    <source>
        <dbReference type="ARBA" id="ARBA00022517"/>
    </source>
</evidence>
<keyword evidence="4 8" id="KW-0690">Ribosome biogenesis</keyword>
<protein>
    <recommendedName>
        <fullName evidence="3 8">U3 small nucleolar RNA-associated protein 10</fullName>
    </recommendedName>
</protein>
<evidence type="ECO:0000256" key="8">
    <source>
        <dbReference type="RuleBase" id="RU367065"/>
    </source>
</evidence>
<dbReference type="OrthoDB" id="31183at2759"/>
<evidence type="ECO:0000313" key="11">
    <source>
        <dbReference type="Proteomes" id="UP000027195"/>
    </source>
</evidence>
<keyword evidence="6 8" id="KW-0539">Nucleus</keyword>
<keyword evidence="5 8" id="KW-0698">rRNA processing</keyword>
<name>A0A067MMG2_BOTB1</name>
<dbReference type="SMART" id="SM01036">
    <property type="entry name" value="BP28CT"/>
    <property type="match status" value="1"/>
</dbReference>
<dbReference type="InterPro" id="IPR056473">
    <property type="entry name" value="HEAT_Utp10/HEAT1"/>
</dbReference>
<evidence type="ECO:0000313" key="10">
    <source>
        <dbReference type="EMBL" id="KDQ16943.1"/>
    </source>
</evidence>
<dbReference type="InterPro" id="IPR016024">
    <property type="entry name" value="ARM-type_fold"/>
</dbReference>
<evidence type="ECO:0000256" key="2">
    <source>
        <dbReference type="ARBA" id="ARBA00010559"/>
    </source>
</evidence>
<sequence length="2118" mass="232174">MPSSLAAQLAQNASLNAAQLLHHSSARRRHDTASYLFTSREAGHHDLESIYALGLNGYTKVRLLQPDLEQVEDALFSETAKELDRTLLPPDQVKAIDLAIGQVLRLLSPHVLESPTASVIEYLVRRFRIHEFNVDDVLSCFLPYHESTQFAKMLSILHIKENTIWSFLLQFKSSGLSLPRPALVNAMVKDNDLTRFVSSLLQTSISSYCVHRALVGFHSGVFLEYIAQVKTVDEGVVAFLLPAFLQPLQNTNRDCVLSSLLLLVALCQKCKFAPAALEVILTAVLQARGGATTVQVLQSAVAICATQDDVDTLPRKVVGCIGNLADLEATFIKSFQWRGSEKFIRLVIPALIQKLDTPWRLSLLTEILSSPSCPVDIVEYSTTLLVDALATPTPRSSSNSVASSVQKVLSVVYQRHADIAQRVLGDRISAVGDKGKIKDKDKEVRGMLERFVLSLSLGIVTADGDMDMEEGDMVMAANSADAGTRAVGVRQILQSLAGEEDIDITEDPVFASMHDILLSRIYDPSETVIEALYSDPATLLRILKPAELVGAVAVAVKAGSVSRGVLKMHFDFVAQVLASGSTQISVSELGRLGENVFESVFVPFLLWTKPRKKTAALAWAAIEGAQSDLKGAFGLIKRCVELVNDLIKGNSESADGASDVSGMPTLNLALADKIAENIIVSDNFAQHSAYFLRHLKDENAHTRLLAHLVVRALLSRLTGEHQIDVACKLLEAIGLKNLDALSGVVGESESFQVALSDEVLGQAVVLKPNSRGTTYRLQASLLSLLPALQAPVNVELDWMTHVNPIHKDMRGVRFVQIVRKVYTLANSSSSLHVVSTNLLRALFLNLREQTLLFLAGIWSSPSSGADTGEGEGERGEEKEWEGVRLAALHHGLAFLQAQNAEKPRDFQVVLPSLLVALQSEDRRVRAAAILCVRALVAAVSTSQRPDIYGQDDVYGKASDKVQLLDWADFTKYAKAVDEHGDHFATDATYVGVFHQTALRKQKSDTKKEAAYKQRVLCYLVSHIVFWQSVSARVTLLKSIRHVSDPAKLVMLHPLIESLVGQDKEGRQLLRGVPESDSAEYFALLFETYDKSAIAHLGDASDHWATLLAALRCSIDPEAPGYLQSVPLQQLEKHLYPHLETNRMLEICSLLVDLATSTTNGTYYSRLKSTLDNLIVDTAVMVPLLTSLQPVVEGINERAKKRAKIDGSDEPSDASMQSLSIVLEIMAAKPLPGALELVACLLETLSRLCNLHASAKSEFDYLEQLCLTGLESAVDNIETTSFTPNALRVDVLVEVIRVTDNPQTFQHALLLIANMARLAPESILHNVMPVFTFMGSNVFHRDDSYSFKVVQKTVDSIVPVIVASFKEAHKSLHDLHIQSRDFLRIFTDASAHVPKHRRNKFFAHLIDVLGPKEFVSPICMLLVDKIANRVIRQKAADALASLSLPFAILQAHPPSLRITVLNEILQEVERLLAQLAAAEANEPAFLEALPDPHRSDLPSAIIKKQVLSLIFFVGHAWQQIADSPEYTPDTQGADTGLQDLVASLLRITTVKSQTDDINLGDVQNAAQKALSLGMSVIPVTDFTLAISSMLDIENSAINTAALDLLDERIPLISAKFRPSITPTILTMIQRICSIVSNSQDPLLVASSLKALNVITMTSVSAEEGALSEAAPTLLATVQRGIAASPALSVLSSLTSKLGPRLIAYLKPIINVCVDVIRAGGNIAEGLQVIQGLLRAVPSFWGTELLSVASCCLELVDSPSTDLHQSFQEVLDAIAERIPARLLLPSLVQLWDDLSSNTSSQTLGVLPPYFRLLGDALEHAARPDIMEHLKAIFRVFLEAFELRSKMRASAAAEAISDVENSCTSAFLQLVTKLNENTFKPLFRRLYDWAFATSDHKGTMVTLGAIKGTGAHTAHSDTQANPIARRMTFCHVMAQLVDMFKALITPYMAILLPSITEQLQEFSRKKSGNPDLWLGVISVLQKSIAVDEGVFWRDDRLEKIMHPVVQQIAIPNVWGAESGKELLTQCLTDIARAMTRDELLKALNRNILMQTRSEDPNVRLYTLACASHMWQEEGSRLIGFISDTITFIHECAEDENDEVAKEARKFKRVVEDIGGPLDGFT</sequence>
<dbReference type="GO" id="GO:0034455">
    <property type="term" value="C:t-UTP complex"/>
    <property type="evidence" value="ECO:0007669"/>
    <property type="project" value="TreeGrafter"/>
</dbReference>
<dbReference type="InterPro" id="IPR022125">
    <property type="entry name" value="U3snoRNP10_N"/>
</dbReference>
<evidence type="ECO:0000259" key="9">
    <source>
        <dbReference type="SMART" id="SM01036"/>
    </source>
</evidence>
<comment type="subcellular location">
    <subcellularLocation>
        <location evidence="1 8">Nucleus</location>
        <location evidence="1 8">Nucleolus</location>
    </subcellularLocation>
</comment>
<dbReference type="Pfam" id="PF23243">
    <property type="entry name" value="HEAT_HEATR1"/>
    <property type="match status" value="1"/>
</dbReference>
<dbReference type="SUPFAM" id="SSF48371">
    <property type="entry name" value="ARM repeat"/>
    <property type="match status" value="2"/>
</dbReference>
<comment type="function">
    <text evidence="8">Involved in nucleolar processing of pre-18S ribosomal RNA.</text>
</comment>
<dbReference type="Pfam" id="PF12397">
    <property type="entry name" value="U3snoRNP10"/>
    <property type="match status" value="1"/>
</dbReference>
<comment type="similarity">
    <text evidence="2 8">Belongs to the HEATR1/UTP10 family.</text>
</comment>
<dbReference type="PANTHER" id="PTHR13457">
    <property type="entry name" value="BAP28"/>
    <property type="match status" value="1"/>
</dbReference>
<organism evidence="10 11">
    <name type="scientific">Botryobasidium botryosum (strain FD-172 SS1)</name>
    <dbReference type="NCBI Taxonomy" id="930990"/>
    <lineage>
        <taxon>Eukaryota</taxon>
        <taxon>Fungi</taxon>
        <taxon>Dikarya</taxon>
        <taxon>Basidiomycota</taxon>
        <taxon>Agaricomycotina</taxon>
        <taxon>Agaricomycetes</taxon>
        <taxon>Cantharellales</taxon>
        <taxon>Botryobasidiaceae</taxon>
        <taxon>Botryobasidium</taxon>
    </lineage>
</organism>
<evidence type="ECO:0000256" key="3">
    <source>
        <dbReference type="ARBA" id="ARBA00015399"/>
    </source>
</evidence>
<dbReference type="PANTHER" id="PTHR13457:SF1">
    <property type="entry name" value="HEAT REPEAT-CONTAINING PROTEIN 1"/>
    <property type="match status" value="1"/>
</dbReference>
<dbReference type="InParanoid" id="A0A067MMG2"/>
<dbReference type="InterPro" id="IPR011989">
    <property type="entry name" value="ARM-like"/>
</dbReference>
<dbReference type="GO" id="GO:0000462">
    <property type="term" value="P:maturation of SSU-rRNA from tricistronic rRNA transcript (SSU-rRNA, 5.8S rRNA, LSU-rRNA)"/>
    <property type="evidence" value="ECO:0007669"/>
    <property type="project" value="TreeGrafter"/>
</dbReference>
<feature type="domain" description="BP28 C-terminal" evidence="9">
    <location>
        <begin position="1820"/>
        <end position="1988"/>
    </location>
</feature>
<keyword evidence="11" id="KW-1185">Reference proteome</keyword>
<keyword evidence="7 8" id="KW-0687">Ribonucleoprotein</keyword>
<dbReference type="STRING" id="930990.A0A067MMG2"/>
<comment type="subunit">
    <text evidence="8">Component of the ribosomal small subunit (SSU) processome.</text>
</comment>
<dbReference type="GO" id="GO:0030686">
    <property type="term" value="C:90S preribosome"/>
    <property type="evidence" value="ECO:0007669"/>
    <property type="project" value="TreeGrafter"/>
</dbReference>
<evidence type="ECO:0000256" key="1">
    <source>
        <dbReference type="ARBA" id="ARBA00004604"/>
    </source>
</evidence>
<dbReference type="InterPro" id="IPR040191">
    <property type="entry name" value="UTP10"/>
</dbReference>
<evidence type="ECO:0000256" key="7">
    <source>
        <dbReference type="ARBA" id="ARBA00023274"/>
    </source>
</evidence>
<dbReference type="Proteomes" id="UP000027195">
    <property type="component" value="Unassembled WGS sequence"/>
</dbReference>
<evidence type="ECO:0000256" key="5">
    <source>
        <dbReference type="ARBA" id="ARBA00022552"/>
    </source>
</evidence>
<dbReference type="FunCoup" id="A0A067MMG2">
    <property type="interactions" value="689"/>
</dbReference>
<dbReference type="HOGENOM" id="CLU_001128_0_0_1"/>
<dbReference type="InterPro" id="IPR012954">
    <property type="entry name" value="BP28_C_dom"/>
</dbReference>
<dbReference type="GO" id="GO:0030515">
    <property type="term" value="F:snoRNA binding"/>
    <property type="evidence" value="ECO:0007669"/>
    <property type="project" value="TreeGrafter"/>
</dbReference>
<dbReference type="Pfam" id="PF08146">
    <property type="entry name" value="BP28CT"/>
    <property type="match status" value="1"/>
</dbReference>
<gene>
    <name evidence="10" type="ORF">BOTBODRAFT_144298</name>
</gene>
<dbReference type="GO" id="GO:0045943">
    <property type="term" value="P:positive regulation of transcription by RNA polymerase I"/>
    <property type="evidence" value="ECO:0007669"/>
    <property type="project" value="TreeGrafter"/>
</dbReference>
<dbReference type="GO" id="GO:0032040">
    <property type="term" value="C:small-subunit processome"/>
    <property type="evidence" value="ECO:0007669"/>
    <property type="project" value="TreeGrafter"/>
</dbReference>
<accession>A0A067MMG2</accession>
<proteinExistence type="inferred from homology"/>
<reference evidence="11" key="1">
    <citation type="journal article" date="2014" name="Proc. Natl. Acad. Sci. U.S.A.">
        <title>Extensive sampling of basidiomycete genomes demonstrates inadequacy of the white-rot/brown-rot paradigm for wood decay fungi.</title>
        <authorList>
            <person name="Riley R."/>
            <person name="Salamov A.A."/>
            <person name="Brown D.W."/>
            <person name="Nagy L.G."/>
            <person name="Floudas D."/>
            <person name="Held B.W."/>
            <person name="Levasseur A."/>
            <person name="Lombard V."/>
            <person name="Morin E."/>
            <person name="Otillar R."/>
            <person name="Lindquist E.A."/>
            <person name="Sun H."/>
            <person name="LaButti K.M."/>
            <person name="Schmutz J."/>
            <person name="Jabbour D."/>
            <person name="Luo H."/>
            <person name="Baker S.E."/>
            <person name="Pisabarro A.G."/>
            <person name="Walton J.D."/>
            <person name="Blanchette R.A."/>
            <person name="Henrissat B."/>
            <person name="Martin F."/>
            <person name="Cullen D."/>
            <person name="Hibbett D.S."/>
            <person name="Grigoriev I.V."/>
        </authorList>
    </citation>
    <scope>NUCLEOTIDE SEQUENCE [LARGE SCALE GENOMIC DNA]</scope>
    <source>
        <strain evidence="11">FD-172 SS1</strain>
    </source>
</reference>
<dbReference type="EMBL" id="KL198025">
    <property type="protein sequence ID" value="KDQ16943.1"/>
    <property type="molecule type" value="Genomic_DNA"/>
</dbReference>
<evidence type="ECO:0000256" key="6">
    <source>
        <dbReference type="ARBA" id="ARBA00023242"/>
    </source>
</evidence>
<dbReference type="Gene3D" id="1.25.10.10">
    <property type="entry name" value="Leucine-rich Repeat Variant"/>
    <property type="match status" value="1"/>
</dbReference>